<dbReference type="InterPro" id="IPR036034">
    <property type="entry name" value="PDZ_sf"/>
</dbReference>
<evidence type="ECO:0000256" key="1">
    <source>
        <dbReference type="ARBA" id="ARBA00004496"/>
    </source>
</evidence>
<evidence type="ECO:0000256" key="4">
    <source>
        <dbReference type="ARBA" id="ARBA00022670"/>
    </source>
</evidence>
<dbReference type="PANTHER" id="PTHR43253:SF1">
    <property type="entry name" value="TRICORN PROTEASE HOMOLOG 2-RELATED"/>
    <property type="match status" value="1"/>
</dbReference>
<dbReference type="InterPro" id="IPR029414">
    <property type="entry name" value="Tricorn_PDZ"/>
</dbReference>
<dbReference type="SUPFAM" id="SSF50156">
    <property type="entry name" value="PDZ domain-like"/>
    <property type="match status" value="1"/>
</dbReference>
<protein>
    <submittedName>
        <fullName evidence="8">Peptidase S41</fullName>
    </submittedName>
</protein>
<evidence type="ECO:0000256" key="2">
    <source>
        <dbReference type="ARBA" id="ARBA00008524"/>
    </source>
</evidence>
<reference evidence="8" key="1">
    <citation type="submission" date="2013-08" db="EMBL/GenBank/DDBJ databases">
        <authorList>
            <person name="Mendez C."/>
            <person name="Richter M."/>
            <person name="Ferrer M."/>
            <person name="Sanchez J."/>
        </authorList>
    </citation>
    <scope>NUCLEOTIDE SEQUENCE</scope>
</reference>
<name>T0YT17_9ZZZZ</name>
<dbReference type="AlphaFoldDB" id="T0YT17"/>
<evidence type="ECO:0000256" key="3">
    <source>
        <dbReference type="ARBA" id="ARBA00022490"/>
    </source>
</evidence>
<comment type="similarity">
    <text evidence="2">Belongs to the peptidase S41B family.</text>
</comment>
<dbReference type="GO" id="GO:0006508">
    <property type="term" value="P:proteolysis"/>
    <property type="evidence" value="ECO:0007669"/>
    <property type="project" value="UniProtKB-KW"/>
</dbReference>
<dbReference type="GO" id="GO:0005737">
    <property type="term" value="C:cytoplasm"/>
    <property type="evidence" value="ECO:0007669"/>
    <property type="project" value="UniProtKB-SubCell"/>
</dbReference>
<feature type="domain" description="Tricorn protease PDZ" evidence="7">
    <location>
        <begin position="26"/>
        <end position="112"/>
    </location>
</feature>
<keyword evidence="3" id="KW-0963">Cytoplasm</keyword>
<evidence type="ECO:0000313" key="8">
    <source>
        <dbReference type="EMBL" id="EQD38716.1"/>
    </source>
</evidence>
<evidence type="ECO:0000256" key="6">
    <source>
        <dbReference type="ARBA" id="ARBA00022825"/>
    </source>
</evidence>
<evidence type="ECO:0000259" key="7">
    <source>
        <dbReference type="Pfam" id="PF14685"/>
    </source>
</evidence>
<accession>T0YT17</accession>
<keyword evidence="4" id="KW-0645">Protease</keyword>
<dbReference type="Pfam" id="PF14685">
    <property type="entry name" value="PDZ_Tricorn"/>
    <property type="match status" value="1"/>
</dbReference>
<keyword evidence="5" id="KW-0378">Hydrolase</keyword>
<dbReference type="PANTHER" id="PTHR43253">
    <property type="entry name" value="TRICORN PROTEASE HOMOLOG 2-RELATED"/>
    <property type="match status" value="1"/>
</dbReference>
<comment type="subcellular location">
    <subcellularLocation>
        <location evidence="1">Cytoplasm</location>
    </subcellularLocation>
</comment>
<feature type="non-terminal residue" evidence="8">
    <location>
        <position position="157"/>
    </location>
</feature>
<organism evidence="8">
    <name type="scientific">mine drainage metagenome</name>
    <dbReference type="NCBI Taxonomy" id="410659"/>
    <lineage>
        <taxon>unclassified sequences</taxon>
        <taxon>metagenomes</taxon>
        <taxon>ecological metagenomes</taxon>
    </lineage>
</organism>
<dbReference type="GO" id="GO:0008236">
    <property type="term" value="F:serine-type peptidase activity"/>
    <property type="evidence" value="ECO:0007669"/>
    <property type="project" value="UniProtKB-KW"/>
</dbReference>
<dbReference type="EMBL" id="AUZZ01008195">
    <property type="protein sequence ID" value="EQD38716.1"/>
    <property type="molecule type" value="Genomic_DNA"/>
</dbReference>
<keyword evidence="6" id="KW-0720">Serine protease</keyword>
<sequence>MGSLDESHMFVFGGAEGYHSPAVGTGLLGAHLTLDRNNGRYRITRIFHGNNTLKNYLAPLAQPGLKARAGDYLIAIDGIPVHAPTNPYALLEHTVGKTVRLRLGTNPTGKNSWVIRVHPIANQYKLHLLAWIRHNRRLVNRLSHGQIGYIYLGNMGG</sequence>
<reference evidence="8" key="2">
    <citation type="journal article" date="2014" name="ISME J.">
        <title>Microbial stratification in low pH oxic and suboxic macroscopic growths along an acid mine drainage.</title>
        <authorList>
            <person name="Mendez-Garcia C."/>
            <person name="Mesa V."/>
            <person name="Sprenger R.R."/>
            <person name="Richter M."/>
            <person name="Diez M.S."/>
            <person name="Solano J."/>
            <person name="Bargiela R."/>
            <person name="Golyshina O.V."/>
            <person name="Manteca A."/>
            <person name="Ramos J.L."/>
            <person name="Gallego J.R."/>
            <person name="Llorente I."/>
            <person name="Martins Dos Santos V.A."/>
            <person name="Jensen O.N."/>
            <person name="Pelaez A.I."/>
            <person name="Sanchez J."/>
            <person name="Ferrer M."/>
        </authorList>
    </citation>
    <scope>NUCLEOTIDE SEQUENCE</scope>
</reference>
<dbReference type="Gene3D" id="2.30.42.10">
    <property type="match status" value="1"/>
</dbReference>
<gene>
    <name evidence="8" type="ORF">B2A_11358</name>
</gene>
<dbReference type="InterPro" id="IPR012393">
    <property type="entry name" value="Tricorn_protease"/>
</dbReference>
<proteinExistence type="inferred from homology"/>
<evidence type="ECO:0000256" key="5">
    <source>
        <dbReference type="ARBA" id="ARBA00022801"/>
    </source>
</evidence>
<comment type="caution">
    <text evidence="8">The sequence shown here is derived from an EMBL/GenBank/DDBJ whole genome shotgun (WGS) entry which is preliminary data.</text>
</comment>